<dbReference type="InterPro" id="IPR005483">
    <property type="entry name" value="CPSase_dom"/>
</dbReference>
<dbReference type="Pfam" id="PF02786">
    <property type="entry name" value="CPSase_L_D2"/>
    <property type="match status" value="1"/>
</dbReference>
<dbReference type="AlphaFoldDB" id="A0AAV3PYG4"/>
<organism evidence="5 6">
    <name type="scientific">Lithospermum erythrorhizon</name>
    <name type="common">Purple gromwell</name>
    <name type="synonym">Lithospermum officinale var. erythrorhizon</name>
    <dbReference type="NCBI Taxonomy" id="34254"/>
    <lineage>
        <taxon>Eukaryota</taxon>
        <taxon>Viridiplantae</taxon>
        <taxon>Streptophyta</taxon>
        <taxon>Embryophyta</taxon>
        <taxon>Tracheophyta</taxon>
        <taxon>Spermatophyta</taxon>
        <taxon>Magnoliopsida</taxon>
        <taxon>eudicotyledons</taxon>
        <taxon>Gunneridae</taxon>
        <taxon>Pentapetalae</taxon>
        <taxon>asterids</taxon>
        <taxon>lamiids</taxon>
        <taxon>Boraginales</taxon>
        <taxon>Boraginaceae</taxon>
        <taxon>Boraginoideae</taxon>
        <taxon>Lithospermeae</taxon>
        <taxon>Lithospermum</taxon>
    </lineage>
</organism>
<dbReference type="SUPFAM" id="SSF56059">
    <property type="entry name" value="Glutathione synthetase ATP-binding domain-like"/>
    <property type="match status" value="1"/>
</dbReference>
<evidence type="ECO:0000313" key="5">
    <source>
        <dbReference type="EMBL" id="GAA0156874.1"/>
    </source>
</evidence>
<dbReference type="InterPro" id="IPR011607">
    <property type="entry name" value="MGS-like_dom"/>
</dbReference>
<protein>
    <submittedName>
        <fullName evidence="5">Ligase</fullName>
    </submittedName>
</protein>
<dbReference type="PANTHER" id="PTHR11405">
    <property type="entry name" value="CARBAMOYLTRANSFERASE FAMILY MEMBER"/>
    <property type="match status" value="1"/>
</dbReference>
<evidence type="ECO:0000259" key="4">
    <source>
        <dbReference type="PROSITE" id="PS51855"/>
    </source>
</evidence>
<gene>
    <name evidence="5" type="ORF">LIER_14260</name>
</gene>
<name>A0AAV3PYG4_LITER</name>
<dbReference type="Gene3D" id="3.40.50.1380">
    <property type="entry name" value="Methylglyoxal synthase-like domain"/>
    <property type="match status" value="1"/>
</dbReference>
<dbReference type="EMBL" id="BAABME010002969">
    <property type="protein sequence ID" value="GAA0156874.1"/>
    <property type="molecule type" value="Genomic_DNA"/>
</dbReference>
<dbReference type="GO" id="GO:0004088">
    <property type="term" value="F:carbamoyl-phosphate synthase (glutamine-hydrolyzing) activity"/>
    <property type="evidence" value="ECO:0007669"/>
    <property type="project" value="TreeGrafter"/>
</dbReference>
<keyword evidence="2" id="KW-0547">Nucleotide-binding</keyword>
<reference evidence="5 6" key="1">
    <citation type="submission" date="2024-01" db="EMBL/GenBank/DDBJ databases">
        <title>The complete chloroplast genome sequence of Lithospermum erythrorhizon: insights into the phylogenetic relationship among Boraginaceae species and the maternal lineages of purple gromwells.</title>
        <authorList>
            <person name="Okada T."/>
            <person name="Watanabe K."/>
        </authorList>
    </citation>
    <scope>NUCLEOTIDE SEQUENCE [LARGE SCALE GENOMIC DNA]</scope>
</reference>
<comment type="caution">
    <text evidence="5">The sequence shown here is derived from an EMBL/GenBank/DDBJ whole genome shotgun (WGS) entry which is preliminary data.</text>
</comment>
<dbReference type="Proteomes" id="UP001454036">
    <property type="component" value="Unassembled WGS sequence"/>
</dbReference>
<keyword evidence="1 5" id="KW-0436">Ligase</keyword>
<dbReference type="InterPro" id="IPR005479">
    <property type="entry name" value="CPAse_ATP-bd"/>
</dbReference>
<dbReference type="PROSITE" id="PS00867">
    <property type="entry name" value="CPSASE_2"/>
    <property type="match status" value="1"/>
</dbReference>
<proteinExistence type="predicted"/>
<accession>A0AAV3PYG4</accession>
<evidence type="ECO:0000256" key="1">
    <source>
        <dbReference type="ARBA" id="ARBA00022598"/>
    </source>
</evidence>
<dbReference type="InterPro" id="IPR036914">
    <property type="entry name" value="MGS-like_dom_sf"/>
</dbReference>
<dbReference type="SUPFAM" id="SSF52335">
    <property type="entry name" value="Methylglyoxal synthase-like"/>
    <property type="match status" value="1"/>
</dbReference>
<dbReference type="Pfam" id="PF02142">
    <property type="entry name" value="MGS"/>
    <property type="match status" value="1"/>
</dbReference>
<evidence type="ECO:0000256" key="2">
    <source>
        <dbReference type="ARBA" id="ARBA00022741"/>
    </source>
</evidence>
<evidence type="ECO:0000313" key="6">
    <source>
        <dbReference type="Proteomes" id="UP001454036"/>
    </source>
</evidence>
<dbReference type="PANTHER" id="PTHR11405:SF53">
    <property type="entry name" value="CARBAMOYL-PHOSPHATE SYNTHASE [AMMONIA], MITOCHONDRIAL"/>
    <property type="match status" value="1"/>
</dbReference>
<dbReference type="Gene3D" id="3.30.470.20">
    <property type="entry name" value="ATP-grasp fold, B domain"/>
    <property type="match status" value="1"/>
</dbReference>
<dbReference type="GO" id="GO:0005737">
    <property type="term" value="C:cytoplasm"/>
    <property type="evidence" value="ECO:0007669"/>
    <property type="project" value="TreeGrafter"/>
</dbReference>
<dbReference type="PROSITE" id="PS51855">
    <property type="entry name" value="MGS"/>
    <property type="match status" value="1"/>
</dbReference>
<feature type="domain" description="MGS-like" evidence="4">
    <location>
        <begin position="114"/>
        <end position="242"/>
    </location>
</feature>
<sequence>MNCQYAISAAGEVYLLEANPRASRSVPFVSKAIGHPLAKYDAALVMSGKSLYEINFTEEVILRHVSVKEAVLPFEKFQGCDVLLGPEMHSIGDVMSTFYESSIAFTKAQIAAGERLPMTGTLFLSLNDLTKQHLTTIARGFLGIGFNIVATSGTSRVLQLEGIPVQQVLKMREGRSHAADMIANGQIQIMVITSSGDKLDAVDGRNDQKSGTNKLEMSALQDYLVADKEAKSSINLQTASSI</sequence>
<dbReference type="SMART" id="SM00851">
    <property type="entry name" value="MGS"/>
    <property type="match status" value="1"/>
</dbReference>
<keyword evidence="6" id="KW-1185">Reference proteome</keyword>
<dbReference type="GO" id="GO:0006541">
    <property type="term" value="P:glutamine metabolic process"/>
    <property type="evidence" value="ECO:0007669"/>
    <property type="project" value="TreeGrafter"/>
</dbReference>
<dbReference type="GO" id="GO:0005524">
    <property type="term" value="F:ATP binding"/>
    <property type="evidence" value="ECO:0007669"/>
    <property type="project" value="UniProtKB-KW"/>
</dbReference>
<evidence type="ECO:0000256" key="3">
    <source>
        <dbReference type="ARBA" id="ARBA00022840"/>
    </source>
</evidence>
<keyword evidence="3" id="KW-0067">ATP-binding</keyword>
<dbReference type="PRINTS" id="PR00098">
    <property type="entry name" value="CPSASE"/>
</dbReference>